<evidence type="ECO:0000313" key="7">
    <source>
        <dbReference type="EMBL" id="KKG06330.1"/>
    </source>
</evidence>
<dbReference type="Pfam" id="PF24271">
    <property type="entry name" value="HVO_2833_C"/>
    <property type="match status" value="1"/>
</dbReference>
<evidence type="ECO:0000313" key="92">
    <source>
        <dbReference type="Proteomes" id="UP000034468"/>
    </source>
</evidence>
<dbReference type="SUPFAM" id="SSF46785">
    <property type="entry name" value="Winged helix' DNA-binding domain"/>
    <property type="match status" value="2"/>
</dbReference>
<dbReference type="Proteomes" id="UP000034152">
    <property type="component" value="Unassembled WGS sequence"/>
</dbReference>
<dbReference type="Proteomes" id="UP000033933">
    <property type="component" value="Unassembled WGS sequence"/>
</dbReference>
<sequence>MLSSREISIFKYLNEPMNISDLAELLSLHYSTVSKAVSSLESEGFVLKEKKGKQVYIRRSNSLHSKSLEDILREFPRLPLDELFTPSPLHVFSVLKSPRSITEVSEITGLDRSTVSAAISRFAKYGIVIKENNRFLRSNRHALFEDFVDNYYKYKANTNLRAISQNGLLIWQRGPEFLFKAENLNAGLESDLENKIHPTAINIFSKYGLDVITDMDYYFFSKKPLCEEEFFVHTILIDPYSPIYNSYALALAPKLGSKNFIKYAAYYDIEAHVRTLLEYIDKKEKTSDFVLPWKEYQELLESLV</sequence>
<dbReference type="EMBL" id="JJQA01000025">
    <property type="protein sequence ID" value="KKH19600.1"/>
    <property type="molecule type" value="Genomic_DNA"/>
</dbReference>
<evidence type="ECO:0000313" key="93">
    <source>
        <dbReference type="Proteomes" id="UP000034547"/>
    </source>
</evidence>
<keyword evidence="1" id="KW-0805">Transcription regulation</keyword>
<dbReference type="RefSeq" id="WP_048036465.1">
    <property type="nucleotide sequence ID" value="NZ_AP019780.1"/>
</dbReference>
<evidence type="ECO:0000313" key="11">
    <source>
        <dbReference type="EMBL" id="KKG32805.1"/>
    </source>
</evidence>
<dbReference type="Gene3D" id="1.10.10.10">
    <property type="entry name" value="Winged helix-like DNA-binding domain superfamily/Winged helix DNA-binding domain"/>
    <property type="match status" value="1"/>
</dbReference>
<dbReference type="Proteomes" id="UP000034064">
    <property type="component" value="Unassembled WGS sequence"/>
</dbReference>
<dbReference type="EMBL" id="JJPS01000021">
    <property type="protein sequence ID" value="KKG94321.1"/>
    <property type="molecule type" value="Genomic_DNA"/>
</dbReference>
<evidence type="ECO:0000313" key="58">
    <source>
        <dbReference type="EMBL" id="KKI06369.1"/>
    </source>
</evidence>
<evidence type="ECO:0000313" key="91">
    <source>
        <dbReference type="Proteomes" id="UP000034450"/>
    </source>
</evidence>
<dbReference type="Proteomes" id="UP000033885">
    <property type="component" value="Unassembled WGS sequence"/>
</dbReference>
<evidence type="ECO:0000313" key="80">
    <source>
        <dbReference type="Proteomes" id="UP000034227"/>
    </source>
</evidence>
<evidence type="ECO:0000313" key="102">
    <source>
        <dbReference type="Proteomes" id="UP000034692"/>
    </source>
</evidence>
<dbReference type="Proteomes" id="UP000034597">
    <property type="component" value="Unassembled WGS sequence"/>
</dbReference>
<evidence type="ECO:0000313" key="59">
    <source>
        <dbReference type="EMBL" id="QCR15058.1"/>
    </source>
</evidence>
<dbReference type="EMBL" id="JJPY01000074">
    <property type="protein sequence ID" value="KKH08152.1"/>
    <property type="molecule type" value="Genomic_DNA"/>
</dbReference>
<dbReference type="EMBL" id="JJPQ01000042">
    <property type="protein sequence ID" value="KKG84393.1"/>
    <property type="molecule type" value="Genomic_DNA"/>
</dbReference>
<evidence type="ECO:0000313" key="36">
    <source>
        <dbReference type="EMBL" id="KKH23720.1"/>
    </source>
</evidence>
<evidence type="ECO:0000313" key="101">
    <source>
        <dbReference type="Proteomes" id="UP000034672"/>
    </source>
</evidence>
<dbReference type="Proteomes" id="UP000034450">
    <property type="component" value="Unassembled WGS sequence"/>
</dbReference>
<dbReference type="EMBL" id="JJOT01000079">
    <property type="protein sequence ID" value="KKG01491.1"/>
    <property type="molecule type" value="Genomic_DNA"/>
</dbReference>
<dbReference type="EMBL" id="JJOR01000156">
    <property type="protein sequence ID" value="KKF99693.1"/>
    <property type="molecule type" value="Genomic_DNA"/>
</dbReference>
<dbReference type="EMBL" id="JJQZ01000056">
    <property type="protein sequence ID" value="KKH97295.1"/>
    <property type="molecule type" value="Genomic_DNA"/>
</dbReference>
<keyword evidence="96" id="KW-1185">Reference proteome</keyword>
<dbReference type="Proteomes" id="UP000034667">
    <property type="component" value="Unassembled WGS sequence"/>
</dbReference>
<evidence type="ECO:0000313" key="46">
    <source>
        <dbReference type="EMBL" id="KKH57833.1"/>
    </source>
</evidence>
<reference evidence="60 114" key="3">
    <citation type="journal article" date="2020" name="Environ. Microbiol. Rep.">
        <title>Redox cycling of Fe(II) and Fe(III) in magnetite accelerates aceticlastic methanogenesis by Methanosarcina mazei.</title>
        <authorList>
            <person name="Wang H."/>
            <person name="Byrne J.M."/>
            <person name="Liu P."/>
            <person name="Liu J."/>
            <person name="Dong X."/>
            <person name="Lu Y."/>
        </authorList>
    </citation>
    <scope>NUCLEOTIDE SEQUENCE [LARGE SCALE GENOMIC DNA]</scope>
    <source>
        <strain evidence="60">Zm-15</strain>
        <strain evidence="114">zm-15</strain>
    </source>
</reference>
<dbReference type="Proteomes" id="UP000034817">
    <property type="component" value="Unassembled WGS sequence"/>
</dbReference>
<evidence type="ECO:0000313" key="53">
    <source>
        <dbReference type="EMBL" id="KKH81260.1"/>
    </source>
</evidence>
<dbReference type="EMBL" id="JJQB01000006">
    <property type="protein sequence ID" value="KKH23720.1"/>
    <property type="molecule type" value="Genomic_DNA"/>
</dbReference>
<dbReference type="EMBL" id="JJPT01000155">
    <property type="protein sequence ID" value="KKG87798.1"/>
    <property type="molecule type" value="Genomic_DNA"/>
</dbReference>
<evidence type="ECO:0000313" key="22">
    <source>
        <dbReference type="EMBL" id="KKG74286.1"/>
    </source>
</evidence>
<dbReference type="Proteomes" id="UP000034399">
    <property type="component" value="Unassembled WGS sequence"/>
</dbReference>
<evidence type="ECO:0000313" key="34">
    <source>
        <dbReference type="EMBL" id="KKH19600.1"/>
    </source>
</evidence>
<evidence type="ECO:0000313" key="16">
    <source>
        <dbReference type="EMBL" id="KKG50077.1"/>
    </source>
</evidence>
<dbReference type="Proteomes" id="UP000034672">
    <property type="component" value="Unassembled WGS sequence"/>
</dbReference>
<dbReference type="Proteomes" id="UP000034195">
    <property type="component" value="Unassembled WGS sequence"/>
</dbReference>
<dbReference type="EMBL" id="JJQQ01000087">
    <property type="protein sequence ID" value="KKH66709.1"/>
    <property type="molecule type" value="Genomic_DNA"/>
</dbReference>
<evidence type="ECO:0000313" key="54">
    <source>
        <dbReference type="EMBL" id="KKH89509.1"/>
    </source>
</evidence>
<evidence type="ECO:0000313" key="113">
    <source>
        <dbReference type="Proteomes" id="UP000300067"/>
    </source>
</evidence>
<dbReference type="EMBL" id="JJQH01000089">
    <property type="protein sequence ID" value="KKH40576.1"/>
    <property type="molecule type" value="Genomic_DNA"/>
</dbReference>
<evidence type="ECO:0000313" key="79">
    <source>
        <dbReference type="Proteomes" id="UP000034195"/>
    </source>
</evidence>
<dbReference type="EMBL" id="JJQD01000098">
    <property type="protein sequence ID" value="KKH28331.1"/>
    <property type="molecule type" value="Genomic_DNA"/>
</dbReference>
<dbReference type="Proteomes" id="UP000034151">
    <property type="component" value="Unassembled WGS sequence"/>
</dbReference>
<evidence type="ECO:0000313" key="17">
    <source>
        <dbReference type="EMBL" id="KKG58375.1"/>
    </source>
</evidence>
<evidence type="ECO:0000313" key="18">
    <source>
        <dbReference type="EMBL" id="KKG60903.1"/>
    </source>
</evidence>
<dbReference type="GO" id="GO:0003700">
    <property type="term" value="F:DNA-binding transcription factor activity"/>
    <property type="evidence" value="ECO:0007669"/>
    <property type="project" value="InterPro"/>
</dbReference>
<evidence type="ECO:0000313" key="69">
    <source>
        <dbReference type="Proteomes" id="UP000034001"/>
    </source>
</evidence>
<evidence type="ECO:0000313" key="84">
    <source>
        <dbReference type="Proteomes" id="UP000034259"/>
    </source>
</evidence>
<evidence type="ECO:0000313" key="70">
    <source>
        <dbReference type="Proteomes" id="UP000034021"/>
    </source>
</evidence>
<dbReference type="Proteomes" id="UP000034279">
    <property type="component" value="Unassembled WGS sequence"/>
</dbReference>
<dbReference type="EMBL" id="JJPN01000130">
    <property type="protein sequence ID" value="KKG69583.1"/>
    <property type="molecule type" value="Genomic_DNA"/>
</dbReference>
<dbReference type="Proteomes" id="UP000034950">
    <property type="component" value="Unassembled WGS sequence"/>
</dbReference>
<evidence type="ECO:0000256" key="2">
    <source>
        <dbReference type="ARBA" id="ARBA00023125"/>
    </source>
</evidence>
<dbReference type="EMBL" id="JJPK01000075">
    <property type="protein sequence ID" value="KKG60903.1"/>
    <property type="molecule type" value="Genomic_DNA"/>
</dbReference>
<dbReference type="EMBL" id="JJPM01000172">
    <property type="protein sequence ID" value="KKG74286.1"/>
    <property type="molecule type" value="Genomic_DNA"/>
</dbReference>
<evidence type="ECO:0000313" key="42">
    <source>
        <dbReference type="EMBL" id="KKH40576.1"/>
    </source>
</evidence>
<dbReference type="Pfam" id="PF01978">
    <property type="entry name" value="TrmB"/>
    <property type="match status" value="1"/>
</dbReference>
<evidence type="ECO:0000313" key="9">
    <source>
        <dbReference type="EMBL" id="KKG29609.1"/>
    </source>
</evidence>
<evidence type="ECO:0000313" key="111">
    <source>
        <dbReference type="Proteomes" id="UP000034944"/>
    </source>
</evidence>
<dbReference type="EMBL" id="JJPX01000047">
    <property type="protein sequence ID" value="KKH12215.1"/>
    <property type="molecule type" value="Genomic_DNA"/>
</dbReference>
<evidence type="ECO:0000313" key="72">
    <source>
        <dbReference type="Proteomes" id="UP000034047"/>
    </source>
</evidence>
<evidence type="ECO:0000313" key="8">
    <source>
        <dbReference type="EMBL" id="KKG15555.1"/>
    </source>
</evidence>
<dbReference type="Proteomes" id="UP000034188">
    <property type="component" value="Unassembled WGS sequence"/>
</dbReference>
<evidence type="ECO:0000313" key="109">
    <source>
        <dbReference type="Proteomes" id="UP000034925"/>
    </source>
</evidence>
<dbReference type="EMBL" id="JJPW01000114">
    <property type="protein sequence ID" value="KKG97137.1"/>
    <property type="molecule type" value="Genomic_DNA"/>
</dbReference>
<evidence type="ECO:0000313" key="21">
    <source>
        <dbReference type="EMBL" id="KKG69797.1"/>
    </source>
</evidence>
<dbReference type="Proteomes" id="UP000034692">
    <property type="component" value="Unassembled WGS sequence"/>
</dbReference>
<dbReference type="Proteomes" id="UP000034566">
    <property type="component" value="Unassembled WGS sequence"/>
</dbReference>
<evidence type="ECO:0000313" key="29">
    <source>
        <dbReference type="EMBL" id="KKG97137.1"/>
    </source>
</evidence>
<dbReference type="Proteomes" id="UP000034921">
    <property type="component" value="Unassembled WGS sequence"/>
</dbReference>
<dbReference type="InterPro" id="IPR056528">
    <property type="entry name" value="HVO_2833_C"/>
</dbReference>
<dbReference type="Proteomes" id="UP000034547">
    <property type="component" value="Unassembled WGS sequence"/>
</dbReference>
<dbReference type="Proteomes" id="UP000033889">
    <property type="component" value="Unassembled WGS sequence"/>
</dbReference>
<name>A0A0F8INR4_METMZ</name>
<dbReference type="Proteomes" id="UP000467371">
    <property type="component" value="Chromosome"/>
</dbReference>
<dbReference type="Proteomes" id="UP000034758">
    <property type="component" value="Unassembled WGS sequence"/>
</dbReference>
<evidence type="ECO:0000313" key="62">
    <source>
        <dbReference type="Proteomes" id="UP000033835"/>
    </source>
</evidence>
<dbReference type="GO" id="GO:0003677">
    <property type="term" value="F:DNA binding"/>
    <property type="evidence" value="ECO:0007669"/>
    <property type="project" value="UniProtKB-KW"/>
</dbReference>
<evidence type="ECO:0000313" key="83">
    <source>
        <dbReference type="Proteomes" id="UP000034253"/>
    </source>
</evidence>
<evidence type="ECO:0000313" key="37">
    <source>
        <dbReference type="EMBL" id="KKH26667.1"/>
    </source>
</evidence>
<dbReference type="Proteomes" id="UP000300067">
    <property type="component" value="Chromosome"/>
</dbReference>
<evidence type="ECO:0000313" key="32">
    <source>
        <dbReference type="EMBL" id="KKH12215.1"/>
    </source>
</evidence>
<reference evidence="59 113" key="2">
    <citation type="submission" date="2018-05" db="EMBL/GenBank/DDBJ databases">
        <title>Methanosarcina gilichinskyana sp. nov., a novel methanogenic archaeon isolated from Holocene permafrost, North East Russia.</title>
        <authorList>
            <person name="Oshurkova V."/>
            <person name="Meer M."/>
            <person name="Bochkareva O."/>
            <person name="Shcherbakova V."/>
        </authorList>
    </citation>
    <scope>NUCLEOTIDE SEQUENCE [LARGE SCALE GENOMIC DNA]</scope>
    <source>
        <strain evidence="59 113">JL01</strain>
    </source>
</reference>
<keyword evidence="3" id="KW-0804">Transcription</keyword>
<dbReference type="Proteomes" id="UP000034468">
    <property type="component" value="Unassembled WGS sequence"/>
</dbReference>
<evidence type="ECO:0000256" key="1">
    <source>
        <dbReference type="ARBA" id="ARBA00023015"/>
    </source>
</evidence>
<evidence type="ECO:0000313" key="27">
    <source>
        <dbReference type="EMBL" id="KKG94321.1"/>
    </source>
</evidence>
<dbReference type="Proteomes" id="UP000033878">
    <property type="component" value="Unassembled WGS sequence"/>
</dbReference>
<evidence type="ECO:0000313" key="57">
    <source>
        <dbReference type="EMBL" id="KKI00576.1"/>
    </source>
</evidence>
<evidence type="ECO:0000313" key="41">
    <source>
        <dbReference type="EMBL" id="KKH40129.1"/>
    </source>
</evidence>
<dbReference type="EMBL" id="JJRA01000145">
    <property type="protein sequence ID" value="KKI00576.1"/>
    <property type="molecule type" value="Genomic_DNA"/>
</dbReference>
<dbReference type="Proteomes" id="UP000033814">
    <property type="component" value="Unassembled WGS sequence"/>
</dbReference>
<evidence type="ECO:0000313" key="28">
    <source>
        <dbReference type="EMBL" id="KKG96435.1"/>
    </source>
</evidence>
<evidence type="ECO:0000313" key="31">
    <source>
        <dbReference type="EMBL" id="KKH08152.1"/>
    </source>
</evidence>
<dbReference type="InterPro" id="IPR036390">
    <property type="entry name" value="WH_DNA-bd_sf"/>
</dbReference>
<dbReference type="EMBL" id="JJQP01000018">
    <property type="protein sequence ID" value="KKH70603.1"/>
    <property type="molecule type" value="Genomic_DNA"/>
</dbReference>
<dbReference type="Proteomes" id="UP000034047">
    <property type="component" value="Unassembled WGS sequence"/>
</dbReference>
<evidence type="ECO:0000313" key="78">
    <source>
        <dbReference type="Proteomes" id="UP000034188"/>
    </source>
</evidence>
<dbReference type="Proteomes" id="UP000034820">
    <property type="component" value="Unassembled WGS sequence"/>
</dbReference>
<evidence type="ECO:0000313" key="114">
    <source>
        <dbReference type="Proteomes" id="UP000467371"/>
    </source>
</evidence>
<evidence type="ECO:0000313" key="77">
    <source>
        <dbReference type="Proteomes" id="UP000034152"/>
    </source>
</evidence>
<dbReference type="EMBL" id="JJPD01000044">
    <property type="protein sequence ID" value="KKG44054.1"/>
    <property type="molecule type" value="Genomic_DNA"/>
</dbReference>
<dbReference type="EMBL" id="JJPF01000036">
    <property type="protein sequence ID" value="KKG44783.1"/>
    <property type="molecule type" value="Genomic_DNA"/>
</dbReference>
<dbReference type="EMBL" id="JJQV01000120">
    <property type="protein sequence ID" value="KKH81260.1"/>
    <property type="molecule type" value="Genomic_DNA"/>
</dbReference>
<dbReference type="Proteomes" id="UP000034733">
    <property type="component" value="Unassembled WGS sequence"/>
</dbReference>
<dbReference type="CDD" id="cd00090">
    <property type="entry name" value="HTH_ARSR"/>
    <property type="match status" value="1"/>
</dbReference>
<evidence type="ECO:0000313" key="71">
    <source>
        <dbReference type="Proteomes" id="UP000034040"/>
    </source>
</evidence>
<evidence type="ECO:0000313" key="110">
    <source>
        <dbReference type="Proteomes" id="UP000034937"/>
    </source>
</evidence>
<dbReference type="EMBL" id="JJQO01000294">
    <property type="protein sequence ID" value="KKH60529.1"/>
    <property type="molecule type" value="Genomic_DNA"/>
</dbReference>
<dbReference type="EMBL" id="JJPV01000017">
    <property type="protein sequence ID" value="KKH03282.1"/>
    <property type="molecule type" value="Genomic_DNA"/>
</dbReference>
<dbReference type="EMBL" id="JJQM01000029">
    <property type="protein sequence ID" value="KKH57833.1"/>
    <property type="molecule type" value="Genomic_DNA"/>
</dbReference>
<dbReference type="Proteomes" id="UP000034074">
    <property type="component" value="Unassembled WGS sequence"/>
</dbReference>
<evidence type="ECO:0000313" key="50">
    <source>
        <dbReference type="EMBL" id="KKH74430.1"/>
    </source>
</evidence>
<evidence type="ECO:0000313" key="10">
    <source>
        <dbReference type="EMBL" id="KKG32035.1"/>
    </source>
</evidence>
<dbReference type="Proteomes" id="UP000034227">
    <property type="component" value="Unassembled WGS sequence"/>
</dbReference>
<evidence type="ECO:0000313" key="112">
    <source>
        <dbReference type="Proteomes" id="UP000034950"/>
    </source>
</evidence>
<dbReference type="Proteomes" id="UP000034232">
    <property type="component" value="Unassembled WGS sequence"/>
</dbReference>
<dbReference type="EMBL" id="JJPA01000188">
    <property type="protein sequence ID" value="KKG29609.1"/>
    <property type="molecule type" value="Genomic_DNA"/>
</dbReference>
<dbReference type="PANTHER" id="PTHR33154">
    <property type="entry name" value="TRANSCRIPTIONAL REGULATOR, ARSR FAMILY"/>
    <property type="match status" value="1"/>
</dbReference>
<evidence type="ECO:0000313" key="20">
    <source>
        <dbReference type="EMBL" id="KKG69583.1"/>
    </source>
</evidence>
<dbReference type="Proteomes" id="UP000033987">
    <property type="component" value="Unassembled WGS sequence"/>
</dbReference>
<dbReference type="Proteomes" id="UP000033864">
    <property type="component" value="Unassembled WGS sequence"/>
</dbReference>
<dbReference type="Proteomes" id="UP000034937">
    <property type="component" value="Unassembled WGS sequence"/>
</dbReference>
<dbReference type="EMBL" id="JJPR01000054">
    <property type="protein sequence ID" value="KKG88176.1"/>
    <property type="molecule type" value="Genomic_DNA"/>
</dbReference>
<evidence type="ECO:0000313" key="38">
    <source>
        <dbReference type="EMBL" id="KKH28331.1"/>
    </source>
</evidence>
<evidence type="ECO:0000313" key="94">
    <source>
        <dbReference type="Proteomes" id="UP000034566"/>
    </source>
</evidence>
<dbReference type="Proteomes" id="UP000034001">
    <property type="component" value="Unassembled WGS sequence"/>
</dbReference>
<evidence type="ECO:0000313" key="39">
    <source>
        <dbReference type="EMBL" id="KKH30601.1"/>
    </source>
</evidence>
<dbReference type="Proteomes" id="UP000034298">
    <property type="component" value="Unassembled WGS sequence"/>
</dbReference>
<evidence type="ECO:0000313" key="87">
    <source>
        <dbReference type="Proteomes" id="UP000034338"/>
    </source>
</evidence>
<dbReference type="EMBL" id="JJPU01000114">
    <property type="protein sequence ID" value="KKG96435.1"/>
    <property type="molecule type" value="Genomic_DNA"/>
</dbReference>
<dbReference type="Proteomes" id="UP000034657">
    <property type="component" value="Unassembled WGS sequence"/>
</dbReference>
<evidence type="ECO:0000313" key="67">
    <source>
        <dbReference type="Proteomes" id="UP000033933"/>
    </source>
</evidence>
<dbReference type="EMBL" id="JJPC01000113">
    <property type="protein sequence ID" value="KKG32805.1"/>
    <property type="molecule type" value="Genomic_DNA"/>
</dbReference>
<evidence type="ECO:0000313" key="96">
    <source>
        <dbReference type="Proteomes" id="UP000034578"/>
    </source>
</evidence>
<dbReference type="EMBL" id="JJQK01000235">
    <property type="protein sequence ID" value="KKH46231.1"/>
    <property type="molecule type" value="Genomic_DNA"/>
</dbReference>
<protein>
    <submittedName>
        <fullName evidence="59 60">Transcriptional regulator</fullName>
    </submittedName>
</protein>
<dbReference type="InterPro" id="IPR036388">
    <property type="entry name" value="WH-like_DNA-bd_sf"/>
</dbReference>
<dbReference type="EMBL" id="JJQU01000243">
    <property type="protein sequence ID" value="KKH80166.1"/>
    <property type="molecule type" value="Genomic_DNA"/>
</dbReference>
<accession>A0A0F8INR4</accession>
<dbReference type="EMBL" id="JJQX01000006">
    <property type="protein sequence ID" value="KKI00076.1"/>
    <property type="molecule type" value="Genomic_DNA"/>
</dbReference>
<evidence type="ECO:0000313" key="30">
    <source>
        <dbReference type="EMBL" id="KKH03282.1"/>
    </source>
</evidence>
<evidence type="ECO:0000313" key="90">
    <source>
        <dbReference type="Proteomes" id="UP000034409"/>
    </source>
</evidence>
<dbReference type="Proteomes" id="UP000034259">
    <property type="component" value="Unassembled WGS sequence"/>
</dbReference>
<evidence type="ECO:0000313" key="100">
    <source>
        <dbReference type="Proteomes" id="UP000034668"/>
    </source>
</evidence>
<dbReference type="Proteomes" id="UP000034925">
    <property type="component" value="Unassembled WGS sequence"/>
</dbReference>
<evidence type="ECO:0000313" key="47">
    <source>
        <dbReference type="EMBL" id="KKH60529.1"/>
    </source>
</evidence>
<dbReference type="EMBL" id="JJPP01000063">
    <property type="protein sequence ID" value="KKG80492.1"/>
    <property type="molecule type" value="Genomic_DNA"/>
</dbReference>
<feature type="domain" description="HTH arsR-type" evidence="4">
    <location>
        <begin position="1"/>
        <end position="79"/>
    </location>
</feature>
<evidence type="ECO:0000313" key="95">
    <source>
        <dbReference type="Proteomes" id="UP000034577"/>
    </source>
</evidence>
<dbReference type="EMBL" id="JJQG01000060">
    <property type="protein sequence ID" value="KKH40129.1"/>
    <property type="molecule type" value="Genomic_DNA"/>
</dbReference>
<evidence type="ECO:0000313" key="103">
    <source>
        <dbReference type="Proteomes" id="UP000034733"/>
    </source>
</evidence>
<dbReference type="Proteomes" id="UP000033835">
    <property type="component" value="Unassembled WGS sequence"/>
</dbReference>
<dbReference type="PANTHER" id="PTHR33154:SF38">
    <property type="entry name" value="HTH ARSR-TYPE DOMAIN-CONTAINING PROTEIN"/>
    <property type="match status" value="1"/>
</dbReference>
<evidence type="ECO:0000313" key="81">
    <source>
        <dbReference type="Proteomes" id="UP000034232"/>
    </source>
</evidence>
<dbReference type="EMBL" id="JJRB01000012">
    <property type="protein sequence ID" value="KKI06369.1"/>
    <property type="molecule type" value="Genomic_DNA"/>
</dbReference>
<evidence type="ECO:0000313" key="97">
    <source>
        <dbReference type="Proteomes" id="UP000034597"/>
    </source>
</evidence>
<evidence type="ECO:0000313" key="14">
    <source>
        <dbReference type="EMBL" id="KKG44783.1"/>
    </source>
</evidence>
<dbReference type="EMBL" id="JJPZ01000050">
    <property type="protein sequence ID" value="KKH12360.1"/>
    <property type="molecule type" value="Genomic_DNA"/>
</dbReference>
<dbReference type="Proteomes" id="UP000034253">
    <property type="component" value="Unassembled WGS sequence"/>
</dbReference>
<evidence type="ECO:0000313" key="13">
    <source>
        <dbReference type="EMBL" id="KKG44054.1"/>
    </source>
</evidence>
<evidence type="ECO:0000313" key="89">
    <source>
        <dbReference type="Proteomes" id="UP000034399"/>
    </source>
</evidence>
<evidence type="ECO:0000313" key="68">
    <source>
        <dbReference type="Proteomes" id="UP000033987"/>
    </source>
</evidence>
<evidence type="ECO:0000313" key="56">
    <source>
        <dbReference type="EMBL" id="KKI00076.1"/>
    </source>
</evidence>
<evidence type="ECO:0000313" key="12">
    <source>
        <dbReference type="EMBL" id="KKG43714.1"/>
    </source>
</evidence>
<dbReference type="EMBL" id="JJQI01000096">
    <property type="protein sequence ID" value="KKH37168.1"/>
    <property type="molecule type" value="Genomic_DNA"/>
</dbReference>
<evidence type="ECO:0000313" key="75">
    <source>
        <dbReference type="Proteomes" id="UP000034142"/>
    </source>
</evidence>
<dbReference type="EMBL" id="CP042908">
    <property type="protein sequence ID" value="QIB91204.1"/>
    <property type="molecule type" value="Genomic_DNA"/>
</dbReference>
<evidence type="ECO:0000313" key="86">
    <source>
        <dbReference type="Proteomes" id="UP000034298"/>
    </source>
</evidence>
<evidence type="ECO:0000313" key="35">
    <source>
        <dbReference type="EMBL" id="KKH22949.1"/>
    </source>
</evidence>
<dbReference type="EMBL" id="JJQN01000202">
    <property type="protein sequence ID" value="KKH54128.1"/>
    <property type="molecule type" value="Genomic_DNA"/>
</dbReference>
<evidence type="ECO:0000313" key="19">
    <source>
        <dbReference type="EMBL" id="KKG64030.1"/>
    </source>
</evidence>
<evidence type="ECO:0000313" key="73">
    <source>
        <dbReference type="Proteomes" id="UP000034064"/>
    </source>
</evidence>
<dbReference type="Proteomes" id="UP000034578">
    <property type="component" value="Unassembled WGS sequence"/>
</dbReference>
<dbReference type="InterPro" id="IPR051081">
    <property type="entry name" value="HTH_MetalResp_TranReg"/>
</dbReference>
<evidence type="ECO:0000313" key="49">
    <source>
        <dbReference type="EMBL" id="KKH70603.1"/>
    </source>
</evidence>
<evidence type="ECO:0000313" key="51">
    <source>
        <dbReference type="EMBL" id="KKH78224.1"/>
    </source>
</evidence>
<dbReference type="EMBL" id="CP029709">
    <property type="protein sequence ID" value="QCR15058.1"/>
    <property type="molecule type" value="Genomic_DNA"/>
</dbReference>
<evidence type="ECO:0000259" key="4">
    <source>
        <dbReference type="PROSITE" id="PS50987"/>
    </source>
</evidence>
<evidence type="ECO:0000313" key="76">
    <source>
        <dbReference type="Proteomes" id="UP000034151"/>
    </source>
</evidence>
<dbReference type="Proteomes" id="UP000034944">
    <property type="component" value="Unassembled WGS sequence"/>
</dbReference>
<evidence type="ECO:0000313" key="60">
    <source>
        <dbReference type="EMBL" id="QIB91204.1"/>
    </source>
</evidence>
<evidence type="ECO:0000313" key="45">
    <source>
        <dbReference type="EMBL" id="KKH54128.1"/>
    </source>
</evidence>
<dbReference type="Proteomes" id="UP000034338">
    <property type="component" value="Unassembled WGS sequence"/>
</dbReference>
<dbReference type="EMBL" id="JJOU01000085">
    <property type="protein sequence ID" value="KKG15555.1"/>
    <property type="molecule type" value="Genomic_DNA"/>
</dbReference>
<dbReference type="Proteomes" id="UP000034387">
    <property type="component" value="Unassembled WGS sequence"/>
</dbReference>
<evidence type="ECO:0000313" key="15">
    <source>
        <dbReference type="EMBL" id="KKG49308.1"/>
    </source>
</evidence>
<evidence type="ECO:0000313" key="48">
    <source>
        <dbReference type="EMBL" id="KKH66709.1"/>
    </source>
</evidence>
<evidence type="ECO:0000313" key="85">
    <source>
        <dbReference type="Proteomes" id="UP000034279"/>
    </source>
</evidence>
<evidence type="ECO:0000313" key="52">
    <source>
        <dbReference type="EMBL" id="KKH80166.1"/>
    </source>
</evidence>
<dbReference type="Proteomes" id="UP000034409">
    <property type="component" value="Unassembled WGS sequence"/>
</dbReference>
<dbReference type="Proteomes" id="UP000034243">
    <property type="component" value="Unassembled WGS sequence"/>
</dbReference>
<dbReference type="EMBL" id="JJQE01000047">
    <property type="protein sequence ID" value="KKH30601.1"/>
    <property type="molecule type" value="Genomic_DNA"/>
</dbReference>
<evidence type="ECO:0000313" key="99">
    <source>
        <dbReference type="Proteomes" id="UP000034667"/>
    </source>
</evidence>
<dbReference type="InterPro" id="IPR001845">
    <property type="entry name" value="HTH_ArsR_DNA-bd_dom"/>
</dbReference>
<dbReference type="EMBL" id="JJPO01000143">
    <property type="protein sequence ID" value="KKG69797.1"/>
    <property type="molecule type" value="Genomic_DNA"/>
</dbReference>
<dbReference type="Proteomes" id="UP000034021">
    <property type="component" value="Unassembled WGS sequence"/>
</dbReference>
<evidence type="ECO:0000313" key="44">
    <source>
        <dbReference type="EMBL" id="KKH46231.1"/>
    </source>
</evidence>
<dbReference type="Proteomes" id="UP000034872">
    <property type="component" value="Unassembled WGS sequence"/>
</dbReference>
<dbReference type="EMBL" id="JJPE01000090">
    <property type="protein sequence ID" value="KKG43714.1"/>
    <property type="molecule type" value="Genomic_DNA"/>
</dbReference>
<evidence type="ECO:0000313" key="24">
    <source>
        <dbReference type="EMBL" id="KKG84393.1"/>
    </source>
</evidence>
<reference evidence="61 62" key="1">
    <citation type="journal article" date="2015" name="ISME J.">
        <title>Genomic and phenotypic differentiation among Methanosarcina mazei populations from Columbia River sediment.</title>
        <authorList>
            <person name="Youngblut N.D."/>
            <person name="Wirth J.S."/>
            <person name="Henriksen J.R."/>
            <person name="Smith M."/>
            <person name="Simon H."/>
            <person name="Metcalf W.W."/>
            <person name="Whitaker R.J."/>
        </authorList>
    </citation>
    <scope>NUCLEOTIDE SEQUENCE [LARGE SCALE GENOMIC DNA]</scope>
    <source>
        <strain evidence="34 73">1.F.A.1A.3</strain>
        <strain evidence="36 103">1.F.A.1B.3</strain>
        <strain evidence="35 68">1.F.A.1B.4</strain>
        <strain evidence="38 80">1.F.A.2.8</strain>
        <strain evidence="39 108">1.F.M.0.5</strain>
        <strain evidence="37 87">1.H.A.0.1</strain>
        <strain evidence="41 104">1.H.A.1A.1</strain>
        <strain evidence="42 70">1.H.A.1A.3</strain>
        <strain evidence="40 101">1.H.A.1A.4</strain>
        <strain evidence="43 63">1.H.A.1A.6</strain>
        <strain evidence="44 84">1.H.A.2.1</strain>
        <strain evidence="46 81">1.H.A.2.3</strain>
        <strain evidence="45 91">1.H.A.2.6</strain>
        <strain evidence="47 102">1.H.A.2.7</strain>
        <strain evidence="49">1.H.A.2.8</strain>
        <strain evidence="48 67">1.H.M.0.1</strain>
        <strain evidence="51 109">1.H.M.1A.1</strain>
        <strain evidence="50 71">1.H.M.1A.2</strain>
        <strain evidence="52 77">1.H.M.2.1</strain>
        <strain evidence="53 61">1.H.M.2.2</strain>
        <strain evidence="54 110">1.H.M.2.3</strain>
        <strain evidence="56 100">1.H.M.2.4</strain>
        <strain evidence="55 107">1.H.T.2.1</strain>
        <strain evidence="57 65">1.H.T.2.3</strain>
        <strain evidence="58 93">1.H.T.2.5</strain>
        <strain evidence="5 75">2.F.A.2.3</strain>
        <strain evidence="7 96">2.F.A.2.4</strain>
        <strain evidence="6 97">2.F.T.0.2</strain>
        <strain evidence="8 72">2.F.T.2.6</strain>
        <strain evidence="9 89">3.F.A.1A.1</strain>
        <strain evidence="10 64">3.F.A.1A.3</strain>
        <strain evidence="11 86">3.F.A.1B.1</strain>
        <strain evidence="13 95">3.F.A.2.12</strain>
        <strain evidence="12 99">3.F.A.2.3</strain>
        <strain evidence="14 76">3.F.A.2.5</strain>
        <strain evidence="16 79">3.F.A.2.6</strain>
        <strain evidence="15 82">3.F.A.2.7</strain>
        <strain evidence="17 78">3.F.T.1A.1</strain>
        <strain evidence="19 85">3.F.T.1A.2</strain>
        <strain evidence="18 94">3.F.T.1A.4</strain>
        <strain evidence="22">3.H.A.1A.1</strain>
        <strain evidence="20 74">3.H.A.1A.2</strain>
        <strain evidence="21 69">3.H.A.2.1</strain>
        <strain evidence="23 105">3.H.A.2.4</strain>
        <strain evidence="24 66">3.H.A.2.5</strain>
        <strain evidence="26 112">3.H.A.2.6</strain>
        <strain evidence="27 90">3.H.A.2.8</strain>
        <strain evidence="25 98">3.H.M.1A.1</strain>
        <strain evidence="28 92">3.H.M.1B.1</strain>
        <strain evidence="30 62">3.H.M.1B.2</strain>
        <strain evidence="29 83">3.H.M.1B.5</strain>
        <strain evidence="32 88">3.H.M.2.7</strain>
        <strain evidence="31 106">3.H.T.1A.1</strain>
        <strain evidence="33 111">3.H.T.1A.2</strain>
    </source>
</reference>
<evidence type="ECO:0000256" key="3">
    <source>
        <dbReference type="ARBA" id="ARBA00023163"/>
    </source>
</evidence>
<evidence type="ECO:0000313" key="63">
    <source>
        <dbReference type="Proteomes" id="UP000033864"/>
    </source>
</evidence>
<keyword evidence="2" id="KW-0238">DNA-binding</keyword>
<dbReference type="EMBL" id="JJQC01000055">
    <property type="protein sequence ID" value="KKH22949.1"/>
    <property type="molecule type" value="Genomic_DNA"/>
</dbReference>
<dbReference type="GeneID" id="24864837"/>
<organism evidence="17 78">
    <name type="scientific">Methanosarcina mazei</name>
    <name type="common">Methanosarcina frisia</name>
    <dbReference type="NCBI Taxonomy" id="2209"/>
    <lineage>
        <taxon>Archaea</taxon>
        <taxon>Methanobacteriati</taxon>
        <taxon>Methanobacteriota</taxon>
        <taxon>Stenosarchaea group</taxon>
        <taxon>Methanomicrobia</taxon>
        <taxon>Methanosarcinales</taxon>
        <taxon>Methanosarcinaceae</taxon>
        <taxon>Methanosarcina</taxon>
    </lineage>
</organism>
<evidence type="ECO:0000313" key="105">
    <source>
        <dbReference type="Proteomes" id="UP000034817"/>
    </source>
</evidence>
<evidence type="ECO:0000313" key="5">
    <source>
        <dbReference type="EMBL" id="KKF99693.1"/>
    </source>
</evidence>
<evidence type="ECO:0000313" key="40">
    <source>
        <dbReference type="EMBL" id="KKH37168.1"/>
    </source>
</evidence>
<evidence type="ECO:0000313" key="26">
    <source>
        <dbReference type="EMBL" id="KKG88176.1"/>
    </source>
</evidence>
<dbReference type="PROSITE" id="PS50987">
    <property type="entry name" value="HTH_ARSR_2"/>
    <property type="match status" value="1"/>
</dbReference>
<proteinExistence type="predicted"/>
<evidence type="ECO:0000313" key="74">
    <source>
        <dbReference type="Proteomes" id="UP000034074"/>
    </source>
</evidence>
<dbReference type="EMBL" id="JJOS01000012">
    <property type="protein sequence ID" value="KKG06330.1"/>
    <property type="molecule type" value="Genomic_DNA"/>
</dbReference>
<evidence type="ECO:0000313" key="82">
    <source>
        <dbReference type="Proteomes" id="UP000034243"/>
    </source>
</evidence>
<dbReference type="EMBL" id="JJQJ01000182">
    <property type="protein sequence ID" value="KKH45233.1"/>
    <property type="molecule type" value="Genomic_DNA"/>
</dbReference>
<evidence type="ECO:0000313" key="43">
    <source>
        <dbReference type="EMBL" id="KKH45233.1"/>
    </source>
</evidence>
<evidence type="ECO:0000313" key="107">
    <source>
        <dbReference type="Proteomes" id="UP000034872"/>
    </source>
</evidence>
<dbReference type="InterPro" id="IPR011991">
    <property type="entry name" value="ArsR-like_HTH"/>
</dbReference>
<evidence type="ECO:0000313" key="104">
    <source>
        <dbReference type="Proteomes" id="UP000034758"/>
    </source>
</evidence>
<evidence type="ECO:0000313" key="98">
    <source>
        <dbReference type="Proteomes" id="UP000034657"/>
    </source>
</evidence>
<evidence type="ECO:0000313" key="33">
    <source>
        <dbReference type="EMBL" id="KKH12360.1"/>
    </source>
</evidence>
<dbReference type="EMBL" id="JJQW01000038">
    <property type="protein sequence ID" value="KKH89509.1"/>
    <property type="molecule type" value="Genomic_DNA"/>
</dbReference>
<evidence type="ECO:0000313" key="25">
    <source>
        <dbReference type="EMBL" id="KKG87798.1"/>
    </source>
</evidence>
<dbReference type="Proteomes" id="UP000034668">
    <property type="component" value="Unassembled WGS sequence"/>
</dbReference>
<dbReference type="EMBL" id="JJQR01000024">
    <property type="protein sequence ID" value="KKH78224.1"/>
    <property type="molecule type" value="Genomic_DNA"/>
</dbReference>
<evidence type="ECO:0000313" key="65">
    <source>
        <dbReference type="Proteomes" id="UP000033885"/>
    </source>
</evidence>
<evidence type="ECO:0000313" key="64">
    <source>
        <dbReference type="Proteomes" id="UP000033878"/>
    </source>
</evidence>
<dbReference type="OrthoDB" id="95477at2157"/>
<evidence type="ECO:0000313" key="108">
    <source>
        <dbReference type="Proteomes" id="UP000034921"/>
    </source>
</evidence>
<evidence type="ECO:0000313" key="106">
    <source>
        <dbReference type="Proteomes" id="UP000034820"/>
    </source>
</evidence>
<evidence type="ECO:0000313" key="88">
    <source>
        <dbReference type="Proteomes" id="UP000034387"/>
    </source>
</evidence>
<evidence type="ECO:0000313" key="6">
    <source>
        <dbReference type="EMBL" id="KKG01491.1"/>
    </source>
</evidence>
<dbReference type="EMBL" id="JJPB01000070">
    <property type="protein sequence ID" value="KKG32035.1"/>
    <property type="molecule type" value="Genomic_DNA"/>
</dbReference>
<evidence type="ECO:0000313" key="23">
    <source>
        <dbReference type="EMBL" id="KKG80492.1"/>
    </source>
</evidence>
<dbReference type="Proteomes" id="UP000034577">
    <property type="component" value="Unassembled WGS sequence"/>
</dbReference>
<dbReference type="Proteomes" id="UP000034142">
    <property type="component" value="Unassembled WGS sequence"/>
</dbReference>
<dbReference type="Proteomes" id="UP000034040">
    <property type="component" value="Unassembled WGS sequence"/>
</dbReference>
<dbReference type="EMBL" id="JJPH01000115">
    <property type="protein sequence ID" value="KKG49308.1"/>
    <property type="molecule type" value="Genomic_DNA"/>
</dbReference>
<dbReference type="PATRIC" id="fig|2209.39.peg.485"/>
<dbReference type="EMBL" id="JJPJ01000043">
    <property type="protein sequence ID" value="KKG64030.1"/>
    <property type="molecule type" value="Genomic_DNA"/>
</dbReference>
<dbReference type="EMBL" id="JJQS01000081">
    <property type="protein sequence ID" value="KKH74430.1"/>
    <property type="molecule type" value="Genomic_DNA"/>
</dbReference>
<dbReference type="EMBL" id="JJPI01000009">
    <property type="protein sequence ID" value="KKG58375.1"/>
    <property type="molecule type" value="Genomic_DNA"/>
</dbReference>
<dbReference type="InterPro" id="IPR002831">
    <property type="entry name" value="Tscrpt_reg_TrmB_N"/>
</dbReference>
<dbReference type="EMBL" id="JJPG01000110">
    <property type="protein sequence ID" value="KKG50077.1"/>
    <property type="molecule type" value="Genomic_DNA"/>
</dbReference>
<evidence type="ECO:0000313" key="55">
    <source>
        <dbReference type="EMBL" id="KKH97295.1"/>
    </source>
</evidence>
<gene>
    <name evidence="59" type="ORF">DKM28_02450</name>
    <name evidence="11" type="ORF">DU30_02290</name>
    <name evidence="5" type="ORF">DU31_06165</name>
    <name evidence="17" type="ORF">DU33_07040</name>
    <name evidence="8" type="ORF">DU34_03725</name>
    <name evidence="13" type="ORF">DU35_05600</name>
    <name evidence="15" type="ORF">DU36_04940</name>
    <name evidence="37" type="ORF">DU37_17000</name>
    <name evidence="16" type="ORF">DU38_02975</name>
    <name evidence="14" type="ORF">DU39_01965</name>
    <name evidence="6" type="ORF">DU40_17015</name>
    <name evidence="12" type="ORF">DU41_04260</name>
    <name evidence="32" type="ORF">DU42_01325</name>
    <name evidence="22" type="ORF">DU43_02515</name>
    <name evidence="34" type="ORF">DU44_16035</name>
    <name evidence="18" type="ORF">DU45_16360</name>
    <name evidence="20" type="ORF">DU46_18310</name>
    <name evidence="7" type="ORF">DU47_13985</name>
    <name evidence="36" type="ORF">DU48_18865</name>
    <name evidence="10" type="ORF">DU49_17355</name>
    <name evidence="42" type="ORF">DU50_19950</name>
    <name evidence="31" type="ORF">DU51_16555</name>
    <name evidence="9" type="ORF">DU52_19020</name>
    <name evidence="41" type="ORF">DU54_16805</name>
    <name evidence="23" type="ORF">DU55_17735</name>
    <name evidence="29" type="ORF">DU56_17305</name>
    <name evidence="26" type="ORF">DU57_16970</name>
    <name evidence="38" type="ORF">DU58_07280</name>
    <name evidence="27" type="ORF">DU59_01055</name>
    <name evidence="39" type="ORF">DU60_03370</name>
    <name evidence="24" type="ORF">DU61_18780</name>
    <name evidence="33" type="ORF">DU62_07110</name>
    <name evidence="21" type="ORF">DU63_16925</name>
    <name evidence="19" type="ORF">DU64_16635</name>
    <name evidence="35" type="ORF">DU65_03560</name>
    <name evidence="28" type="ORF">DU66_18595</name>
    <name evidence="30" type="ORF">DU68_00310</name>
    <name evidence="25" type="ORF">DU69_17355</name>
    <name evidence="40" type="ORF">DU71_16260</name>
    <name evidence="44" type="ORF">DU72_16910</name>
    <name evidence="49" type="ORF">DU73_07125</name>
    <name evidence="45" type="ORF">DU74_18565</name>
    <name evidence="47" type="ORF">DU75_18010</name>
    <name evidence="46" type="ORF">DU76_17115</name>
    <name evidence="50" type="ORF">DU77_17425</name>
    <name evidence="56" type="ORF">DU79_04110</name>
    <name evidence="52" type="ORF">DU80_05030</name>
    <name evidence="57" type="ORF">DU81_17110</name>
    <name evidence="53" type="ORF">DU82_17265</name>
    <name evidence="58" type="ORF">DU83_17185</name>
    <name evidence="55" type="ORF">DU84_17170</name>
    <name evidence="43" type="ORF">DU85_00055</name>
    <name evidence="51" type="ORF">DU86_18925</name>
    <name evidence="48" type="ORF">DU87_02330</name>
    <name evidence="54" type="ORF">DU88_16435</name>
    <name evidence="60" type="ORF">FQU78_09265</name>
</gene>
<evidence type="ECO:0000313" key="61">
    <source>
        <dbReference type="Proteomes" id="UP000033814"/>
    </source>
</evidence>
<dbReference type="EMBL" id="JJQF01000145">
    <property type="protein sequence ID" value="KKH26667.1"/>
    <property type="molecule type" value="Genomic_DNA"/>
</dbReference>
<evidence type="ECO:0000313" key="66">
    <source>
        <dbReference type="Proteomes" id="UP000033889"/>
    </source>
</evidence>
<dbReference type="AlphaFoldDB" id="A0A0F8INR4"/>